<accession>A0A1M7YXR0</accession>
<evidence type="ECO:0000256" key="1">
    <source>
        <dbReference type="SAM" id="Phobius"/>
    </source>
</evidence>
<name>A0A1M7YXR0_9VIBR</name>
<dbReference type="Proteomes" id="UP000184600">
    <property type="component" value="Unassembled WGS sequence"/>
</dbReference>
<keyword evidence="3" id="KW-1185">Reference proteome</keyword>
<evidence type="ECO:0000313" key="3">
    <source>
        <dbReference type="Proteomes" id="UP000184600"/>
    </source>
</evidence>
<keyword evidence="1" id="KW-0812">Transmembrane</keyword>
<protein>
    <submittedName>
        <fullName evidence="2">Phage holin family (Lysis protein S)</fullName>
    </submittedName>
</protein>
<dbReference type="AlphaFoldDB" id="A0A1M7YXR0"/>
<organism evidence="2 3">
    <name type="scientific">Vibrio quintilis</name>
    <dbReference type="NCBI Taxonomy" id="1117707"/>
    <lineage>
        <taxon>Bacteria</taxon>
        <taxon>Pseudomonadati</taxon>
        <taxon>Pseudomonadota</taxon>
        <taxon>Gammaproteobacteria</taxon>
        <taxon>Vibrionales</taxon>
        <taxon>Vibrionaceae</taxon>
        <taxon>Vibrio</taxon>
    </lineage>
</organism>
<dbReference type="NCBIfam" id="TIGR01594">
    <property type="entry name" value="holin_lambda"/>
    <property type="match status" value="1"/>
</dbReference>
<feature type="transmembrane region" description="Helical" evidence="1">
    <location>
        <begin position="79"/>
        <end position="97"/>
    </location>
</feature>
<reference evidence="3" key="1">
    <citation type="submission" date="2016-12" db="EMBL/GenBank/DDBJ databases">
        <authorList>
            <person name="Rodrigo-Torres L."/>
            <person name="Arahal R.D."/>
            <person name="Lucena T."/>
        </authorList>
    </citation>
    <scope>NUCLEOTIDE SEQUENCE [LARGE SCALE GENOMIC DNA]</scope>
</reference>
<proteinExistence type="predicted"/>
<dbReference type="Pfam" id="PF05106">
    <property type="entry name" value="Phage_holin_3_1"/>
    <property type="match status" value="1"/>
</dbReference>
<dbReference type="EMBL" id="FRFG01000037">
    <property type="protein sequence ID" value="SHO57333.1"/>
    <property type="molecule type" value="Genomic_DNA"/>
</dbReference>
<feature type="transmembrane region" description="Helical" evidence="1">
    <location>
        <begin position="54"/>
        <end position="73"/>
    </location>
</feature>
<keyword evidence="1" id="KW-1133">Transmembrane helix</keyword>
<dbReference type="OrthoDB" id="6711255at2"/>
<feature type="transmembrane region" description="Helical" evidence="1">
    <location>
        <begin position="25"/>
        <end position="42"/>
    </location>
</feature>
<keyword evidence="1" id="KW-0472">Membrane</keyword>
<sequence>MDINISLDVNSSFELIRSFFKGDSIILSLLTSFFLATVRVIYSGGGLSEIIFEGIMCGCLTLISVSIIEYFGISNQFTVSIGGFIGFMGANKISSWINRFISGKIS</sequence>
<dbReference type="RefSeq" id="WP_073584151.1">
    <property type="nucleotide sequence ID" value="NZ_AP024898.1"/>
</dbReference>
<gene>
    <name evidence="2" type="ORF">VQ7734_03102</name>
</gene>
<evidence type="ECO:0000313" key="2">
    <source>
        <dbReference type="EMBL" id="SHO57333.1"/>
    </source>
</evidence>
<dbReference type="InterPro" id="IPR006481">
    <property type="entry name" value="Phage_lambda_GpS_holin"/>
</dbReference>